<dbReference type="EMBL" id="PUEC01000013">
    <property type="protein sequence ID" value="PWB02329.1"/>
    <property type="molecule type" value="Genomic_DNA"/>
</dbReference>
<dbReference type="CDD" id="cd03801">
    <property type="entry name" value="GT4_PimA-like"/>
    <property type="match status" value="1"/>
</dbReference>
<evidence type="ECO:0000256" key="1">
    <source>
        <dbReference type="ARBA" id="ARBA00009481"/>
    </source>
</evidence>
<reference evidence="6" key="1">
    <citation type="submission" date="2018-02" db="EMBL/GenBank/DDBJ databases">
        <authorList>
            <person name="Clavel T."/>
            <person name="Strowig T."/>
        </authorList>
    </citation>
    <scope>NUCLEOTIDE SEQUENCE [LARGE SCALE GENOMIC DNA]</scope>
    <source>
        <strain evidence="6">DSM 103720</strain>
    </source>
</reference>
<dbReference type="Gene3D" id="3.40.50.2000">
    <property type="entry name" value="Glycogen Phosphorylase B"/>
    <property type="match status" value="2"/>
</dbReference>
<dbReference type="RefSeq" id="WP_107032172.1">
    <property type="nucleotide sequence ID" value="NZ_PUEC01000013.1"/>
</dbReference>
<dbReference type="GeneID" id="82526021"/>
<keyword evidence="2" id="KW-0328">Glycosyltransferase</keyword>
<feature type="domain" description="Glycosyl transferase family 1" evidence="4">
    <location>
        <begin position="174"/>
        <end position="325"/>
    </location>
</feature>
<dbReference type="PANTHER" id="PTHR12526:SF640">
    <property type="entry name" value="COLANIC ACID BIOSYNTHESIS GLYCOSYLTRANSFERASE WCAL-RELATED"/>
    <property type="match status" value="1"/>
</dbReference>
<protein>
    <submittedName>
        <fullName evidence="5">Glycosyltransferase family 1 protein</fullName>
    </submittedName>
</protein>
<dbReference type="Proteomes" id="UP000244905">
    <property type="component" value="Unassembled WGS sequence"/>
</dbReference>
<dbReference type="SUPFAM" id="SSF53756">
    <property type="entry name" value="UDP-Glycosyltransferase/glycogen phosphorylase"/>
    <property type="match status" value="1"/>
</dbReference>
<evidence type="ECO:0000256" key="3">
    <source>
        <dbReference type="ARBA" id="ARBA00022679"/>
    </source>
</evidence>
<comment type="similarity">
    <text evidence="1">Belongs to the glycosyltransferase group 1 family. Glycosyltransferase 4 subfamily.</text>
</comment>
<evidence type="ECO:0000313" key="6">
    <source>
        <dbReference type="Proteomes" id="UP000244905"/>
    </source>
</evidence>
<accession>A0A2V1IK24</accession>
<dbReference type="AlphaFoldDB" id="A0A2V1IK24"/>
<keyword evidence="6" id="KW-1185">Reference proteome</keyword>
<dbReference type="Pfam" id="PF00534">
    <property type="entry name" value="Glycos_transf_1"/>
    <property type="match status" value="1"/>
</dbReference>
<dbReference type="GO" id="GO:0016757">
    <property type="term" value="F:glycosyltransferase activity"/>
    <property type="evidence" value="ECO:0007669"/>
    <property type="project" value="UniProtKB-KW"/>
</dbReference>
<gene>
    <name evidence="5" type="ORF">C5O23_06645</name>
</gene>
<proteinExistence type="inferred from homology"/>
<name>A0A2V1IK24_9BACT</name>
<evidence type="ECO:0000256" key="2">
    <source>
        <dbReference type="ARBA" id="ARBA00022676"/>
    </source>
</evidence>
<dbReference type="InterPro" id="IPR001296">
    <property type="entry name" value="Glyco_trans_1"/>
</dbReference>
<comment type="caution">
    <text evidence="5">The sequence shown here is derived from an EMBL/GenBank/DDBJ whole genome shotgun (WGS) entry which is preliminary data.</text>
</comment>
<evidence type="ECO:0000313" key="5">
    <source>
        <dbReference type="EMBL" id="PWB02329.1"/>
    </source>
</evidence>
<dbReference type="PANTHER" id="PTHR12526">
    <property type="entry name" value="GLYCOSYLTRANSFERASE"/>
    <property type="match status" value="1"/>
</dbReference>
<keyword evidence="3 5" id="KW-0808">Transferase</keyword>
<evidence type="ECO:0000259" key="4">
    <source>
        <dbReference type="Pfam" id="PF00534"/>
    </source>
</evidence>
<organism evidence="5 6">
    <name type="scientific">Duncaniella muris</name>
    <dbReference type="NCBI Taxonomy" id="2094150"/>
    <lineage>
        <taxon>Bacteria</taxon>
        <taxon>Pseudomonadati</taxon>
        <taxon>Bacteroidota</taxon>
        <taxon>Bacteroidia</taxon>
        <taxon>Bacteroidales</taxon>
        <taxon>Muribaculaceae</taxon>
        <taxon>Duncaniella</taxon>
    </lineage>
</organism>
<sequence length="355" mass="40303">MKFKMPDVLVLATSRHSHGGISSVVMAHERTRQWREHRCRWIPTHRSGSMLTKLAYLAAGMTHYLCFLPWCRIVHIHTSEPPSARRKWLFARLALIARKKVVVHFHAFDMQSTIESSYKEVYRKLFGKSDRLLLLSPTWERLVGSVFDLRGKMTVLYNPCPQIDKDGIADASVEYRRILYAGVLNRRKGYAELIRAFARIAPRFPDWKLVFAGSGEIYHANALARELGIASQVEFTGWVAGETKDRLFRKASVFCLPSYAEGFPMAVLEAWAYGLPVVATPVGGLPDIVTDGREALLFEPGDCEALAGQLEQLMSDSGLRERMKAESLRLANEDFNIETIGRRLGEIYDSLLRQE</sequence>